<dbReference type="RefSeq" id="WP_199038750.1">
    <property type="nucleotide sequence ID" value="NZ_JAELXS010000007.1"/>
</dbReference>
<dbReference type="EMBL" id="JAELXS010000007">
    <property type="protein sequence ID" value="MBJ6122722.1"/>
    <property type="molecule type" value="Genomic_DNA"/>
</dbReference>
<comment type="caution">
    <text evidence="1">The sequence shown here is derived from an EMBL/GenBank/DDBJ whole genome shotgun (WGS) entry which is preliminary data.</text>
</comment>
<accession>A0ABS0XRP0</accession>
<evidence type="ECO:0000313" key="2">
    <source>
        <dbReference type="Proteomes" id="UP000640426"/>
    </source>
</evidence>
<name>A0ABS0XRP0_9SPHN</name>
<sequence length="181" mass="19532">MDDDIIVRMEAEAQALAAKLEAVHQFLAVYRDGLAKPAKSTTPAIIDAVAAEAGLVRNAKDRLDKFGPYGHRIVNAVASILPGDGSNPVATRKLVAQLDYLDVEITGENKVNSLSALLARSSKIKGYGRAGWTLKSAEHGERYPLNMDNTVHHENAPPSEFEELLDEAEIAPDAQYGGPQE</sequence>
<gene>
    <name evidence="1" type="ORF">JAO74_13060</name>
</gene>
<proteinExistence type="predicted"/>
<organism evidence="1 2">
    <name type="scientific">Sphingomonas mollis</name>
    <dbReference type="NCBI Taxonomy" id="2795726"/>
    <lineage>
        <taxon>Bacteria</taxon>
        <taxon>Pseudomonadati</taxon>
        <taxon>Pseudomonadota</taxon>
        <taxon>Alphaproteobacteria</taxon>
        <taxon>Sphingomonadales</taxon>
        <taxon>Sphingomonadaceae</taxon>
        <taxon>Sphingomonas</taxon>
    </lineage>
</organism>
<keyword evidence="2" id="KW-1185">Reference proteome</keyword>
<reference evidence="2" key="1">
    <citation type="submission" date="2020-12" db="EMBL/GenBank/DDBJ databases">
        <title>Hymenobacter sp.</title>
        <authorList>
            <person name="Kim M.K."/>
        </authorList>
    </citation>
    <scope>NUCLEOTIDE SEQUENCE [LARGE SCALE GENOMIC DNA]</scope>
    <source>
        <strain evidence="2">BT553</strain>
    </source>
</reference>
<evidence type="ECO:0000313" key="1">
    <source>
        <dbReference type="EMBL" id="MBJ6122722.1"/>
    </source>
</evidence>
<dbReference type="Proteomes" id="UP000640426">
    <property type="component" value="Unassembled WGS sequence"/>
</dbReference>
<protein>
    <submittedName>
        <fullName evidence="1">Uncharacterized protein</fullName>
    </submittedName>
</protein>